<dbReference type="Gene3D" id="2.30.38.10">
    <property type="entry name" value="Luciferase, Domain 3"/>
    <property type="match status" value="1"/>
</dbReference>
<dbReference type="InterPro" id="IPR020845">
    <property type="entry name" value="AMP-binding_CS"/>
</dbReference>
<dbReference type="SUPFAM" id="SSF56801">
    <property type="entry name" value="Acetyl-CoA synthetase-like"/>
    <property type="match status" value="1"/>
</dbReference>
<dbReference type="EMBL" id="JAATTO010000063">
    <property type="protein sequence ID" value="MBC9983179.1"/>
    <property type="molecule type" value="Genomic_DNA"/>
</dbReference>
<dbReference type="InterPro" id="IPR045851">
    <property type="entry name" value="AMP-bd_C_sf"/>
</dbReference>
<evidence type="ECO:0000256" key="1">
    <source>
        <dbReference type="ARBA" id="ARBA00006432"/>
    </source>
</evidence>
<dbReference type="Proteomes" id="UP000639516">
    <property type="component" value="Unassembled WGS sequence"/>
</dbReference>
<gene>
    <name evidence="5" type="ORF">HA482_33800</name>
</gene>
<dbReference type="RefSeq" id="WP_188106837.1">
    <property type="nucleotide sequence ID" value="NZ_JAANIH010000064.1"/>
</dbReference>
<dbReference type="PANTHER" id="PTHR43201">
    <property type="entry name" value="ACYL-COA SYNTHETASE"/>
    <property type="match status" value="1"/>
</dbReference>
<protein>
    <submittedName>
        <fullName evidence="5">AMP-binding protein</fullName>
    </submittedName>
</protein>
<name>A0ABR7UGR1_9BRAD</name>
<organism evidence="5 6">
    <name type="scientific">Bradyrhizobium campsiandrae</name>
    <dbReference type="NCBI Taxonomy" id="1729892"/>
    <lineage>
        <taxon>Bacteria</taxon>
        <taxon>Pseudomonadati</taxon>
        <taxon>Pseudomonadota</taxon>
        <taxon>Alphaproteobacteria</taxon>
        <taxon>Hyphomicrobiales</taxon>
        <taxon>Nitrobacteraceae</taxon>
        <taxon>Bradyrhizobium</taxon>
    </lineage>
</organism>
<keyword evidence="2" id="KW-0436">Ligase</keyword>
<reference evidence="5 6" key="1">
    <citation type="journal article" date="2020" name="Arch. Microbiol.">
        <title>Bradyrhizobium campsiandrae sp. nov., a nitrogen-fixing bacterial strain isolated from a native leguminous tree from the Amazon adapted to flooded conditions.</title>
        <authorList>
            <person name="Cabral Michel D."/>
            <person name="Martins da Costa E."/>
            <person name="Azarias Guimaraes A."/>
            <person name="Soares de Carvalho T."/>
            <person name="Santos de Castro Caputo P."/>
            <person name="Willems A."/>
            <person name="de Souza Moreira F.M."/>
        </authorList>
    </citation>
    <scope>NUCLEOTIDE SEQUENCE [LARGE SCALE GENOMIC DNA]</scope>
    <source>
        <strain evidence="6">INPA 384B</strain>
    </source>
</reference>
<dbReference type="Pfam" id="PF13193">
    <property type="entry name" value="AMP-binding_C"/>
    <property type="match status" value="1"/>
</dbReference>
<comment type="caution">
    <text evidence="5">The sequence shown here is derived from an EMBL/GenBank/DDBJ whole genome shotgun (WGS) entry which is preliminary data.</text>
</comment>
<evidence type="ECO:0000313" key="6">
    <source>
        <dbReference type="Proteomes" id="UP000639516"/>
    </source>
</evidence>
<evidence type="ECO:0000259" key="3">
    <source>
        <dbReference type="Pfam" id="PF00501"/>
    </source>
</evidence>
<feature type="domain" description="AMP-binding enzyme C-terminal" evidence="4">
    <location>
        <begin position="480"/>
        <end position="556"/>
    </location>
</feature>
<evidence type="ECO:0000256" key="2">
    <source>
        <dbReference type="ARBA" id="ARBA00022598"/>
    </source>
</evidence>
<dbReference type="PROSITE" id="PS00455">
    <property type="entry name" value="AMP_BINDING"/>
    <property type="match status" value="1"/>
</dbReference>
<accession>A0ABR7UGR1</accession>
<feature type="domain" description="AMP-dependent synthetase/ligase" evidence="3">
    <location>
        <begin position="23"/>
        <end position="429"/>
    </location>
</feature>
<dbReference type="Gene3D" id="3.40.50.12780">
    <property type="entry name" value="N-terminal domain of ligase-like"/>
    <property type="match status" value="1"/>
</dbReference>
<sequence>MTNQAELLRKLTDEGESVVARLKKWAVETPDRRFFFYGEDRTGLSFRQFDEVTDCIAGNFAARGVKKGDRVAILARNQKLSVLSMFAIWKAGAVFCPINFNYTGALLHSLILDLEPSLLIADDEAKPAIDEVLRLGRGLADIKRIVIDRPEPLGAIPNHMSGGVPILESWYEYLEPSQARPIDLDFDDIANIIYTSGTTGPSKGVLQTHRWINQMTFFLRKLLTPDDVIYNDLPLYHIGGAICNVARAAWVGCEVVCWDRFSVSDFWDRIETSSASCAILLDVMIPRLMKAPASIRDRNNTLNKVNLQPLPLNHNEIARRFGFDVVATGFGQTESGNSLVAYILETNEETETPASIRRGMGREGIRRVMEAYGATVVSASDASWKGFMGRETMFVDAAILDEHDRECKPGEAGQLAIRPKVPGLLFSGYHRRPEDSLKSMRNFWFHTGDVARKEPSGIFTYIDRMADRIRVRGENISSFQIEDIFNQNPSISICAAFPVPALEGDEDDVVVFVVPSKDVPDLEKGLREWIKTAMPKFMQPKYIRIVDDIPRTPTNKIEKFKLKRMFLEQRANGLSSAGSKG</sequence>
<dbReference type="Pfam" id="PF00501">
    <property type="entry name" value="AMP-binding"/>
    <property type="match status" value="1"/>
</dbReference>
<dbReference type="InterPro" id="IPR042099">
    <property type="entry name" value="ANL_N_sf"/>
</dbReference>
<evidence type="ECO:0000259" key="4">
    <source>
        <dbReference type="Pfam" id="PF13193"/>
    </source>
</evidence>
<dbReference type="InterPro" id="IPR025110">
    <property type="entry name" value="AMP-bd_C"/>
</dbReference>
<comment type="similarity">
    <text evidence="1">Belongs to the ATP-dependent AMP-binding enzyme family.</text>
</comment>
<dbReference type="Gene3D" id="3.30.300.30">
    <property type="match status" value="1"/>
</dbReference>
<dbReference type="PANTHER" id="PTHR43201:SF5">
    <property type="entry name" value="MEDIUM-CHAIN ACYL-COA LIGASE ACSF2, MITOCHONDRIAL"/>
    <property type="match status" value="1"/>
</dbReference>
<keyword evidence="6" id="KW-1185">Reference proteome</keyword>
<dbReference type="InterPro" id="IPR000873">
    <property type="entry name" value="AMP-dep_synth/lig_dom"/>
</dbReference>
<proteinExistence type="inferred from homology"/>
<evidence type="ECO:0000313" key="5">
    <source>
        <dbReference type="EMBL" id="MBC9983179.1"/>
    </source>
</evidence>